<dbReference type="EMBL" id="CADCWC010000350">
    <property type="protein sequence ID" value="CAA9546403.1"/>
    <property type="molecule type" value="Genomic_DNA"/>
</dbReference>
<feature type="non-terminal residue" evidence="2">
    <location>
        <position position="81"/>
    </location>
</feature>
<reference evidence="2" key="1">
    <citation type="submission" date="2020-02" db="EMBL/GenBank/DDBJ databases">
        <authorList>
            <person name="Meier V. D."/>
        </authorList>
    </citation>
    <scope>NUCLEOTIDE SEQUENCE</scope>
    <source>
        <strain evidence="2">AVDCRST_MAG79</strain>
    </source>
</reference>
<dbReference type="AlphaFoldDB" id="A0A6J4UEQ9"/>
<protein>
    <submittedName>
        <fullName evidence="2">Uncharacterized protein</fullName>
    </submittedName>
</protein>
<evidence type="ECO:0000256" key="1">
    <source>
        <dbReference type="SAM" id="MobiDB-lite"/>
    </source>
</evidence>
<evidence type="ECO:0000313" key="2">
    <source>
        <dbReference type="EMBL" id="CAA9546403.1"/>
    </source>
</evidence>
<gene>
    <name evidence="2" type="ORF">AVDCRST_MAG79-2340</name>
</gene>
<feature type="compositionally biased region" description="Low complexity" evidence="1">
    <location>
        <begin position="24"/>
        <end position="34"/>
    </location>
</feature>
<organism evidence="2">
    <name type="scientific">uncultured Thermoleophilia bacterium</name>
    <dbReference type="NCBI Taxonomy" id="1497501"/>
    <lineage>
        <taxon>Bacteria</taxon>
        <taxon>Bacillati</taxon>
        <taxon>Actinomycetota</taxon>
        <taxon>Thermoleophilia</taxon>
        <taxon>environmental samples</taxon>
    </lineage>
</organism>
<accession>A0A6J4UEQ9</accession>
<feature type="compositionally biased region" description="Basic and acidic residues" evidence="1">
    <location>
        <begin position="1"/>
        <end position="17"/>
    </location>
</feature>
<feature type="region of interest" description="Disordered" evidence="1">
    <location>
        <begin position="1"/>
        <end position="55"/>
    </location>
</feature>
<feature type="non-terminal residue" evidence="2">
    <location>
        <position position="1"/>
    </location>
</feature>
<proteinExistence type="predicted"/>
<sequence length="81" mass="8752">RDQAGGPLRREPRDALRRSRLRLAGRGLRPAGLALRGGGRLRPPPGACPVTRPAVADRRAGRLLAASGHLRRARRGGPHRM</sequence>
<name>A0A6J4UEQ9_9ACTN</name>